<organism evidence="1 2">
    <name type="scientific">Thermalbibacter longus</name>
    <dbReference type="NCBI Taxonomy" id="2951981"/>
    <lineage>
        <taxon>Bacteria</taxon>
        <taxon>Pseudomonadati</taxon>
        <taxon>Thermomicrobiota</taxon>
        <taxon>Thermomicrobia</taxon>
        <taxon>Thermomicrobiales</taxon>
        <taxon>Thermomicrobiaceae</taxon>
        <taxon>Thermalbibacter</taxon>
    </lineage>
</organism>
<dbReference type="Proteomes" id="UP001165306">
    <property type="component" value="Unassembled WGS sequence"/>
</dbReference>
<keyword evidence="2" id="KW-1185">Reference proteome</keyword>
<sequence length="78" mass="8120">RLPADVSVVTTEQVGAVTVRVVTDGVQHAWELRGPDGSVLVESQPAPITAEQAEREAFVAASAAALRFGALGEEARHA</sequence>
<comment type="caution">
    <text evidence="1">The sequence shown here is derived from an EMBL/GenBank/DDBJ whole genome shotgun (WGS) entry which is preliminary data.</text>
</comment>
<dbReference type="RefSeq" id="WP_284058495.1">
    <property type="nucleotide sequence ID" value="NZ_JAMSLR010000041.1"/>
</dbReference>
<feature type="non-terminal residue" evidence="1">
    <location>
        <position position="1"/>
    </location>
</feature>
<dbReference type="AlphaFoldDB" id="A0AA42BBA3"/>
<protein>
    <submittedName>
        <fullName evidence="1">Uncharacterized protein</fullName>
    </submittedName>
</protein>
<evidence type="ECO:0000313" key="1">
    <source>
        <dbReference type="EMBL" id="MCM8750707.1"/>
    </source>
</evidence>
<evidence type="ECO:0000313" key="2">
    <source>
        <dbReference type="Proteomes" id="UP001165306"/>
    </source>
</evidence>
<proteinExistence type="predicted"/>
<accession>A0AA42BBA3</accession>
<reference evidence="1" key="1">
    <citation type="submission" date="2022-06" db="EMBL/GenBank/DDBJ databases">
        <title>CFH 74404 Thermomicrobiaceae sp.</title>
        <authorList>
            <person name="Ming H."/>
            <person name="Li W.-J."/>
            <person name="Zhao Z."/>
        </authorList>
    </citation>
    <scope>NUCLEOTIDE SEQUENCE</scope>
    <source>
        <strain evidence="1">CFH 74404</strain>
    </source>
</reference>
<name>A0AA42BBA3_9BACT</name>
<dbReference type="EMBL" id="JAMSLR010000041">
    <property type="protein sequence ID" value="MCM8750707.1"/>
    <property type="molecule type" value="Genomic_DNA"/>
</dbReference>
<gene>
    <name evidence="1" type="ORF">NET02_16340</name>
</gene>